<dbReference type="InterPro" id="IPR023198">
    <property type="entry name" value="PGP-like_dom2"/>
</dbReference>
<dbReference type="GO" id="GO:0006281">
    <property type="term" value="P:DNA repair"/>
    <property type="evidence" value="ECO:0007669"/>
    <property type="project" value="TreeGrafter"/>
</dbReference>
<dbReference type="InterPro" id="IPR006439">
    <property type="entry name" value="HAD-SF_hydro_IA"/>
</dbReference>
<dbReference type="AlphaFoldDB" id="A0A3E4QTK2"/>
<dbReference type="NCBIfam" id="TIGR01509">
    <property type="entry name" value="HAD-SF-IA-v3"/>
    <property type="match status" value="1"/>
</dbReference>
<dbReference type="SFLD" id="SFLDG01135">
    <property type="entry name" value="C1.5.6:_HAD__Beta-PGM__Phospha"/>
    <property type="match status" value="1"/>
</dbReference>
<dbReference type="Gene3D" id="1.10.150.240">
    <property type="entry name" value="Putative phosphatase, domain 2"/>
    <property type="match status" value="1"/>
</dbReference>
<evidence type="ECO:0000313" key="2">
    <source>
        <dbReference type="Proteomes" id="UP000260943"/>
    </source>
</evidence>
<dbReference type="SFLD" id="SFLDS00003">
    <property type="entry name" value="Haloacid_Dehalogenase"/>
    <property type="match status" value="1"/>
</dbReference>
<dbReference type="PRINTS" id="PR00413">
    <property type="entry name" value="HADHALOGNASE"/>
</dbReference>
<dbReference type="PANTHER" id="PTHR43434:SF1">
    <property type="entry name" value="PHOSPHOGLYCOLATE PHOSPHATASE"/>
    <property type="match status" value="1"/>
</dbReference>
<organism evidence="1 2">
    <name type="scientific">Collinsella tanakaei</name>
    <dbReference type="NCBI Taxonomy" id="626935"/>
    <lineage>
        <taxon>Bacteria</taxon>
        <taxon>Bacillati</taxon>
        <taxon>Actinomycetota</taxon>
        <taxon>Coriobacteriia</taxon>
        <taxon>Coriobacteriales</taxon>
        <taxon>Coriobacteriaceae</taxon>
        <taxon>Collinsella</taxon>
    </lineage>
</organism>
<dbReference type="Gene3D" id="3.40.50.1000">
    <property type="entry name" value="HAD superfamily/HAD-like"/>
    <property type="match status" value="1"/>
</dbReference>
<dbReference type="PANTHER" id="PTHR43434">
    <property type="entry name" value="PHOSPHOGLYCOLATE PHOSPHATASE"/>
    <property type="match status" value="1"/>
</dbReference>
<accession>A0A3E4QTK2</accession>
<sequence>MLAMSATNAVIFDMDGVLIDSEIAYRDLHQRFFASRGVEVSIDEWNLLAGSSRKVERRYYEMWWERSLGERLSGEEIAALEHEYSKRNPIDHAAIMNPGVPETLAALRERGLRLALASSSPLHYIRKVLDVCGLAEFFEVVESGDELKQSKPHPEIYLLTLEKLGLPASSCCAVEDSDYGIEAARGAGIYTIAKREERFNFTQAEANAIVDGIPDVIGAVEDYLGDAAR</sequence>
<dbReference type="InterPro" id="IPR050155">
    <property type="entry name" value="HAD-like_hydrolase_sf"/>
</dbReference>
<dbReference type="SUPFAM" id="SSF56784">
    <property type="entry name" value="HAD-like"/>
    <property type="match status" value="1"/>
</dbReference>
<protein>
    <submittedName>
        <fullName evidence="1">HAD family phosphatase</fullName>
    </submittedName>
</protein>
<dbReference type="InterPro" id="IPR023214">
    <property type="entry name" value="HAD_sf"/>
</dbReference>
<dbReference type="InterPro" id="IPR036412">
    <property type="entry name" value="HAD-like_sf"/>
</dbReference>
<dbReference type="GO" id="GO:0008967">
    <property type="term" value="F:phosphoglycolate phosphatase activity"/>
    <property type="evidence" value="ECO:0007669"/>
    <property type="project" value="TreeGrafter"/>
</dbReference>
<comment type="caution">
    <text evidence="1">The sequence shown here is derived from an EMBL/GenBank/DDBJ whole genome shotgun (WGS) entry which is preliminary data.</text>
</comment>
<name>A0A3E4QTK2_9ACTN</name>
<gene>
    <name evidence="1" type="ORF">DXC81_05635</name>
</gene>
<proteinExistence type="predicted"/>
<reference evidence="1 2" key="1">
    <citation type="submission" date="2018-08" db="EMBL/GenBank/DDBJ databases">
        <title>A genome reference for cultivated species of the human gut microbiota.</title>
        <authorList>
            <person name="Zou Y."/>
            <person name="Xue W."/>
            <person name="Luo G."/>
        </authorList>
    </citation>
    <scope>NUCLEOTIDE SEQUENCE [LARGE SCALE GENOMIC DNA]</scope>
    <source>
        <strain evidence="1 2">TF08-14</strain>
    </source>
</reference>
<dbReference type="Pfam" id="PF00702">
    <property type="entry name" value="Hydrolase"/>
    <property type="match status" value="1"/>
</dbReference>
<evidence type="ECO:0000313" key="1">
    <source>
        <dbReference type="EMBL" id="RGL10512.1"/>
    </source>
</evidence>
<dbReference type="EMBL" id="QSRJ01000005">
    <property type="protein sequence ID" value="RGL10512.1"/>
    <property type="molecule type" value="Genomic_DNA"/>
</dbReference>
<dbReference type="SFLD" id="SFLDG01129">
    <property type="entry name" value="C1.5:_HAD__Beta-PGM__Phosphata"/>
    <property type="match status" value="1"/>
</dbReference>
<dbReference type="Proteomes" id="UP000260943">
    <property type="component" value="Unassembled WGS sequence"/>
</dbReference>
<dbReference type="GO" id="GO:0005829">
    <property type="term" value="C:cytosol"/>
    <property type="evidence" value="ECO:0007669"/>
    <property type="project" value="TreeGrafter"/>
</dbReference>